<evidence type="ECO:0000313" key="2">
    <source>
        <dbReference type="EMBL" id="SIP87853.1"/>
    </source>
</evidence>
<dbReference type="EMBL" id="FTMD01000001">
    <property type="protein sequence ID" value="SIP87853.1"/>
    <property type="molecule type" value="Genomic_DNA"/>
</dbReference>
<organism evidence="2 3">
    <name type="scientific">Aromatoleum tolulyticum</name>
    <dbReference type="NCBI Taxonomy" id="34027"/>
    <lineage>
        <taxon>Bacteria</taxon>
        <taxon>Pseudomonadati</taxon>
        <taxon>Pseudomonadota</taxon>
        <taxon>Betaproteobacteria</taxon>
        <taxon>Rhodocyclales</taxon>
        <taxon>Rhodocyclaceae</taxon>
        <taxon>Aromatoleum</taxon>
    </lineage>
</organism>
<name>A0A1N6N709_9RHOO</name>
<proteinExistence type="predicted"/>
<protein>
    <submittedName>
        <fullName evidence="2">PRiA4b ORF-3-like protein</fullName>
    </submittedName>
</protein>
<evidence type="ECO:0000313" key="3">
    <source>
        <dbReference type="Proteomes" id="UP000186819"/>
    </source>
</evidence>
<accession>A0A1N6N709</accession>
<keyword evidence="3" id="KW-1185">Reference proteome</keyword>
<dbReference type="InterPro" id="IPR024047">
    <property type="entry name" value="MM3350-like_sf"/>
</dbReference>
<dbReference type="InterPro" id="IPR012912">
    <property type="entry name" value="Plasmid_pRiA4b_Orf3-like"/>
</dbReference>
<gene>
    <name evidence="2" type="ORF">SAMN05421829_101134</name>
</gene>
<sequence length="194" mass="21948">MSPRNLTHTYTLRIELEGGRPLIWRRILVDGSVTLGKLHHYLQAAMGWTDAHLHEFEIAGQVFAVPHPEDDPERPVNDERRVKLSKLVKAGDHFLYRYDFGDSWSHRIVVEAVDPEASEPDGVAEVAAGERACPPEDVGGAESYMELVEAITTRRTSEEAQDWLAWAGTDFDPERFDRIAANAALLRMAWNKWA</sequence>
<dbReference type="SUPFAM" id="SSF159941">
    <property type="entry name" value="MM3350-like"/>
    <property type="match status" value="1"/>
</dbReference>
<dbReference type="RefSeq" id="WP_076600174.1">
    <property type="nucleotide sequence ID" value="NZ_FTMD01000001.1"/>
</dbReference>
<dbReference type="AlphaFoldDB" id="A0A1N6N709"/>
<dbReference type="PANTHER" id="PTHR41878:SF1">
    <property type="entry name" value="TNPR PROTEIN"/>
    <property type="match status" value="1"/>
</dbReference>
<reference evidence="3" key="1">
    <citation type="submission" date="2017-01" db="EMBL/GenBank/DDBJ databases">
        <authorList>
            <person name="Varghese N."/>
            <person name="Submissions S."/>
        </authorList>
    </citation>
    <scope>NUCLEOTIDE SEQUENCE [LARGE SCALE GENOMIC DNA]</scope>
    <source>
        <strain evidence="3">ATCC 51758</strain>
    </source>
</reference>
<dbReference type="Gene3D" id="3.10.290.30">
    <property type="entry name" value="MM3350-like"/>
    <property type="match status" value="1"/>
</dbReference>
<feature type="domain" description="Plasmid pRiA4b Orf3-like" evidence="1">
    <location>
        <begin position="9"/>
        <end position="178"/>
    </location>
</feature>
<dbReference type="PANTHER" id="PTHR41878">
    <property type="entry name" value="LEXA REPRESSOR-RELATED"/>
    <property type="match status" value="1"/>
</dbReference>
<dbReference type="Proteomes" id="UP000186819">
    <property type="component" value="Unassembled WGS sequence"/>
</dbReference>
<evidence type="ECO:0000259" key="1">
    <source>
        <dbReference type="Pfam" id="PF07929"/>
    </source>
</evidence>
<dbReference type="STRING" id="34027.SAMN05421829_101134"/>
<dbReference type="Pfam" id="PF07929">
    <property type="entry name" value="PRiA4_ORF3"/>
    <property type="match status" value="1"/>
</dbReference>
<dbReference type="OrthoDB" id="9816539at2"/>